<dbReference type="Proteomes" id="UP000217696">
    <property type="component" value="Chromosome"/>
</dbReference>
<dbReference type="KEGG" id="asoc:CB4_03175"/>
<dbReference type="AlphaFoldDB" id="A0A0U5AYZ4"/>
<name>A0A0U5AYZ4_9BACL</name>
<dbReference type="EMBL" id="AP017312">
    <property type="protein sequence ID" value="BAU28997.1"/>
    <property type="molecule type" value="Genomic_DNA"/>
</dbReference>
<organism evidence="1 2">
    <name type="scientific">Aneurinibacillus soli</name>
    <dbReference type="NCBI Taxonomy" id="1500254"/>
    <lineage>
        <taxon>Bacteria</taxon>
        <taxon>Bacillati</taxon>
        <taxon>Bacillota</taxon>
        <taxon>Bacilli</taxon>
        <taxon>Bacillales</taxon>
        <taxon>Paenibacillaceae</taxon>
        <taxon>Aneurinibacillus group</taxon>
        <taxon>Aneurinibacillus</taxon>
    </lineage>
</organism>
<dbReference type="RefSeq" id="WP_096466683.1">
    <property type="nucleotide sequence ID" value="NZ_AP017312.1"/>
</dbReference>
<reference evidence="1 2" key="1">
    <citation type="submission" date="2015-12" db="EMBL/GenBank/DDBJ databases">
        <title>Genome sequence of Aneurinibacillus soli.</title>
        <authorList>
            <person name="Lee J.S."/>
            <person name="Lee K.C."/>
            <person name="Kim K.K."/>
            <person name="Lee B.W."/>
        </authorList>
    </citation>
    <scope>NUCLEOTIDE SEQUENCE [LARGE SCALE GENOMIC DNA]</scope>
    <source>
        <strain evidence="1 2">CB4</strain>
    </source>
</reference>
<evidence type="ECO:0000313" key="2">
    <source>
        <dbReference type="Proteomes" id="UP000217696"/>
    </source>
</evidence>
<gene>
    <name evidence="1" type="ORF">CB4_03175</name>
</gene>
<sequence>MANNHFWIKEDSDGKITEIVNHYRSVKNKELLLDRITLYIGGTYIVQPDNKLKLKHRHRLCTIQGFIGNEFSWEGIKAKVKFLDTKRPGRVDIGDLRNIES</sequence>
<protein>
    <submittedName>
        <fullName evidence="1">Uncharacterized protein</fullName>
    </submittedName>
</protein>
<accession>A0A0U5AYZ4</accession>
<keyword evidence="2" id="KW-1185">Reference proteome</keyword>
<dbReference type="OrthoDB" id="2625898at2"/>
<proteinExistence type="predicted"/>
<evidence type="ECO:0000313" key="1">
    <source>
        <dbReference type="EMBL" id="BAU28997.1"/>
    </source>
</evidence>